<evidence type="ECO:0000256" key="6">
    <source>
        <dbReference type="ARBA" id="ARBA00023136"/>
    </source>
</evidence>
<gene>
    <name evidence="9" type="ORF">RH857_05500</name>
</gene>
<evidence type="ECO:0000256" key="3">
    <source>
        <dbReference type="ARBA" id="ARBA00022475"/>
    </source>
</evidence>
<dbReference type="Pfam" id="PF19300">
    <property type="entry name" value="BPD_transp_1_N"/>
    <property type="match status" value="1"/>
</dbReference>
<sequence length="315" mass="34004">MLAMIGKRLAVGLVLLWVVATVVFLALHMVPGDPARIILTGTGATPTEEAIQNLREQLGLHLPLWEQYTRFLGQLLTGSLGESLRSGTPVTELVGQRLPRTLQLVFATTLVSVLFGVLFGALAGRRGGWIDRVLMVVTSFSVAIPAYVAAVVLVYFVGVQMQWLPSGGYVPFSDDPVGHIQTLIMPTISLSLAFTAVVARMTRTAVLSVGEQDWVRTGRSVGLKESRVFSRHVLRNSLTSVVTVSGLQMGALLGGTVIVERVFSWPGLSDLLINGVTTRDYPVVQGTVLVIAALFVLLNIVVDILYGFIDPRGRD</sequence>
<organism evidence="9 10">
    <name type="scientific">Nesterenkonia flava</name>
    <dbReference type="NCBI Taxonomy" id="469799"/>
    <lineage>
        <taxon>Bacteria</taxon>
        <taxon>Bacillati</taxon>
        <taxon>Actinomycetota</taxon>
        <taxon>Actinomycetes</taxon>
        <taxon>Micrococcales</taxon>
        <taxon>Micrococcaceae</taxon>
        <taxon>Nesterenkonia</taxon>
    </lineage>
</organism>
<dbReference type="InterPro" id="IPR035906">
    <property type="entry name" value="MetI-like_sf"/>
</dbReference>
<evidence type="ECO:0000256" key="4">
    <source>
        <dbReference type="ARBA" id="ARBA00022692"/>
    </source>
</evidence>
<accession>A0ABU1FTC5</accession>
<feature type="transmembrane region" description="Helical" evidence="7">
    <location>
        <begin position="241"/>
        <end position="263"/>
    </location>
</feature>
<dbReference type="RefSeq" id="WP_310536969.1">
    <property type="nucleotide sequence ID" value="NZ_BAAAOC010000020.1"/>
</dbReference>
<evidence type="ECO:0000256" key="7">
    <source>
        <dbReference type="RuleBase" id="RU363032"/>
    </source>
</evidence>
<dbReference type="PANTHER" id="PTHR43163">
    <property type="entry name" value="DIPEPTIDE TRANSPORT SYSTEM PERMEASE PROTEIN DPPB-RELATED"/>
    <property type="match status" value="1"/>
</dbReference>
<evidence type="ECO:0000256" key="1">
    <source>
        <dbReference type="ARBA" id="ARBA00004651"/>
    </source>
</evidence>
<evidence type="ECO:0000313" key="10">
    <source>
        <dbReference type="Proteomes" id="UP001260872"/>
    </source>
</evidence>
<dbReference type="InterPro" id="IPR000515">
    <property type="entry name" value="MetI-like"/>
</dbReference>
<feature type="transmembrane region" description="Helical" evidence="7">
    <location>
        <begin position="102"/>
        <end position="122"/>
    </location>
</feature>
<dbReference type="CDD" id="cd06261">
    <property type="entry name" value="TM_PBP2"/>
    <property type="match status" value="1"/>
</dbReference>
<dbReference type="InterPro" id="IPR045621">
    <property type="entry name" value="BPD_transp_1_N"/>
</dbReference>
<reference evidence="10" key="1">
    <citation type="submission" date="2023-07" db="EMBL/GenBank/DDBJ databases">
        <title>Description of three actinobacteria isolated from air of manufacturing shop in a pharmaceutical factory.</title>
        <authorList>
            <person name="Zhang D.-F."/>
        </authorList>
    </citation>
    <scope>NUCLEOTIDE SEQUENCE [LARGE SCALE GENOMIC DNA]</scope>
    <source>
        <strain evidence="10">CCTCC AB 207010</strain>
    </source>
</reference>
<evidence type="ECO:0000256" key="2">
    <source>
        <dbReference type="ARBA" id="ARBA00022448"/>
    </source>
</evidence>
<name>A0ABU1FTC5_9MICC</name>
<comment type="subcellular location">
    <subcellularLocation>
        <location evidence="1 7">Cell membrane</location>
        <topology evidence="1 7">Multi-pass membrane protein</topology>
    </subcellularLocation>
</comment>
<dbReference type="Gene3D" id="1.10.3720.10">
    <property type="entry name" value="MetI-like"/>
    <property type="match status" value="1"/>
</dbReference>
<comment type="caution">
    <text evidence="9">The sequence shown here is derived from an EMBL/GenBank/DDBJ whole genome shotgun (WGS) entry which is preliminary data.</text>
</comment>
<keyword evidence="3" id="KW-1003">Cell membrane</keyword>
<dbReference type="SUPFAM" id="SSF161098">
    <property type="entry name" value="MetI-like"/>
    <property type="match status" value="1"/>
</dbReference>
<protein>
    <submittedName>
        <fullName evidence="9">ABC transporter permease</fullName>
    </submittedName>
</protein>
<keyword evidence="2 7" id="KW-0813">Transport</keyword>
<feature type="transmembrane region" description="Helical" evidence="7">
    <location>
        <begin position="283"/>
        <end position="309"/>
    </location>
</feature>
<keyword evidence="5 7" id="KW-1133">Transmembrane helix</keyword>
<keyword evidence="4 7" id="KW-0812">Transmembrane</keyword>
<comment type="similarity">
    <text evidence="7">Belongs to the binding-protein-dependent transport system permease family.</text>
</comment>
<proteinExistence type="inferred from homology"/>
<evidence type="ECO:0000313" key="9">
    <source>
        <dbReference type="EMBL" id="MDR5711587.1"/>
    </source>
</evidence>
<feature type="transmembrane region" description="Helical" evidence="7">
    <location>
        <begin position="178"/>
        <end position="199"/>
    </location>
</feature>
<evidence type="ECO:0000256" key="5">
    <source>
        <dbReference type="ARBA" id="ARBA00022989"/>
    </source>
</evidence>
<dbReference type="Pfam" id="PF00528">
    <property type="entry name" value="BPD_transp_1"/>
    <property type="match status" value="1"/>
</dbReference>
<dbReference type="PROSITE" id="PS50928">
    <property type="entry name" value="ABC_TM1"/>
    <property type="match status" value="1"/>
</dbReference>
<dbReference type="Proteomes" id="UP001260872">
    <property type="component" value="Unassembled WGS sequence"/>
</dbReference>
<keyword evidence="10" id="KW-1185">Reference proteome</keyword>
<feature type="transmembrane region" description="Helical" evidence="7">
    <location>
        <begin position="134"/>
        <end position="158"/>
    </location>
</feature>
<dbReference type="EMBL" id="JAVKGT010000010">
    <property type="protein sequence ID" value="MDR5711587.1"/>
    <property type="molecule type" value="Genomic_DNA"/>
</dbReference>
<feature type="domain" description="ABC transmembrane type-1" evidence="8">
    <location>
        <begin position="98"/>
        <end position="306"/>
    </location>
</feature>
<keyword evidence="6 7" id="KW-0472">Membrane</keyword>
<evidence type="ECO:0000259" key="8">
    <source>
        <dbReference type="PROSITE" id="PS50928"/>
    </source>
</evidence>
<dbReference type="PANTHER" id="PTHR43163:SF6">
    <property type="entry name" value="DIPEPTIDE TRANSPORT SYSTEM PERMEASE PROTEIN DPPB-RELATED"/>
    <property type="match status" value="1"/>
</dbReference>